<feature type="region of interest" description="Disordered" evidence="1">
    <location>
        <begin position="1"/>
        <end position="52"/>
    </location>
</feature>
<dbReference type="AlphaFoldDB" id="A0A3S0XL27"/>
<evidence type="ECO:0000313" key="3">
    <source>
        <dbReference type="Proteomes" id="UP000280346"/>
    </source>
</evidence>
<name>A0A3S0XL27_9PROT</name>
<evidence type="ECO:0000313" key="2">
    <source>
        <dbReference type="EMBL" id="RUQ67787.1"/>
    </source>
</evidence>
<sequence>MREKGWDEGCSAEGGKETCDPSPQPLSHKGRGTKPAPRLHATALPPARRTATRMKRCDAASCLV</sequence>
<organism evidence="2 3">
    <name type="scientific">Azospirillum doebereinerae</name>
    <dbReference type="NCBI Taxonomy" id="92933"/>
    <lineage>
        <taxon>Bacteria</taxon>
        <taxon>Pseudomonadati</taxon>
        <taxon>Pseudomonadota</taxon>
        <taxon>Alphaproteobacteria</taxon>
        <taxon>Rhodospirillales</taxon>
        <taxon>Azospirillaceae</taxon>
        <taxon>Azospirillum</taxon>
    </lineage>
</organism>
<gene>
    <name evidence="2" type="ORF">EJ913_19105</name>
</gene>
<keyword evidence="3" id="KW-1185">Reference proteome</keyword>
<evidence type="ECO:0000256" key="1">
    <source>
        <dbReference type="SAM" id="MobiDB-lite"/>
    </source>
</evidence>
<dbReference type="Proteomes" id="UP000280346">
    <property type="component" value="Unassembled WGS sequence"/>
</dbReference>
<protein>
    <submittedName>
        <fullName evidence="2">Uncharacterized protein</fullName>
    </submittedName>
</protein>
<accession>A0A3S0XL27</accession>
<comment type="caution">
    <text evidence="2">The sequence shown here is derived from an EMBL/GenBank/DDBJ whole genome shotgun (WGS) entry which is preliminary data.</text>
</comment>
<reference evidence="2 3" key="1">
    <citation type="submission" date="2018-12" db="EMBL/GenBank/DDBJ databases">
        <authorList>
            <person name="Yang Y."/>
        </authorList>
    </citation>
    <scope>NUCLEOTIDE SEQUENCE [LARGE SCALE GENOMIC DNA]</scope>
    <source>
        <strain evidence="2 3">GSF71</strain>
    </source>
</reference>
<dbReference type="EMBL" id="RZIJ01000016">
    <property type="protein sequence ID" value="RUQ67787.1"/>
    <property type="molecule type" value="Genomic_DNA"/>
</dbReference>
<proteinExistence type="predicted"/>